<dbReference type="EMBL" id="FMZZ01000005">
    <property type="protein sequence ID" value="SDC91724.1"/>
    <property type="molecule type" value="Genomic_DNA"/>
</dbReference>
<organism evidence="1 2">
    <name type="scientific">Actinokineospora iranica</name>
    <dbReference type="NCBI Taxonomy" id="1271860"/>
    <lineage>
        <taxon>Bacteria</taxon>
        <taxon>Bacillati</taxon>
        <taxon>Actinomycetota</taxon>
        <taxon>Actinomycetes</taxon>
        <taxon>Pseudonocardiales</taxon>
        <taxon>Pseudonocardiaceae</taxon>
        <taxon>Actinokineospora</taxon>
    </lineage>
</organism>
<dbReference type="Proteomes" id="UP000199501">
    <property type="component" value="Unassembled WGS sequence"/>
</dbReference>
<protein>
    <submittedName>
        <fullName evidence="1">Uncharacterized protein</fullName>
    </submittedName>
</protein>
<evidence type="ECO:0000313" key="2">
    <source>
        <dbReference type="Proteomes" id="UP000199501"/>
    </source>
</evidence>
<dbReference type="STRING" id="1271860.SAMN05216174_105293"/>
<dbReference type="AlphaFoldDB" id="A0A1G6QIH8"/>
<name>A0A1G6QIH8_9PSEU</name>
<reference evidence="2" key="1">
    <citation type="submission" date="2016-10" db="EMBL/GenBank/DDBJ databases">
        <authorList>
            <person name="Varghese N."/>
            <person name="Submissions S."/>
        </authorList>
    </citation>
    <scope>NUCLEOTIDE SEQUENCE [LARGE SCALE GENOMIC DNA]</scope>
    <source>
        <strain evidence="2">IBRC-M 10403</strain>
    </source>
</reference>
<evidence type="ECO:0000313" key="1">
    <source>
        <dbReference type="EMBL" id="SDC91724.1"/>
    </source>
</evidence>
<proteinExistence type="predicted"/>
<keyword evidence="2" id="KW-1185">Reference proteome</keyword>
<accession>A0A1G6QIH8</accession>
<sequence>MDGRLAPGLGLSRGSGLALRVRLALGGLALRTVRGRLAARAGLSLNLREVLALRRLSVPVGLAG</sequence>
<gene>
    <name evidence="1" type="ORF">SAMN05216174_105293</name>
</gene>
<dbReference type="RefSeq" id="WP_091450319.1">
    <property type="nucleotide sequence ID" value="NZ_FMZZ01000005.1"/>
</dbReference>